<accession>A0AA38H4P7</accession>
<feature type="compositionally biased region" description="Low complexity" evidence="1">
    <location>
        <begin position="90"/>
        <end position="106"/>
    </location>
</feature>
<sequence length="401" mass="43254">MSGLDPATPQTSAELKSQFAQAAIPLPSSTPSLDVEAFPHIFQSILTYSSDNTLDTILRCSQSCFQQAIPLLYRHLKSANRRFEHFQTVTPDSSGSTASSTTADTTPGHYSMSLALRHIRSLRLGDLKGSLIGHKLPTRFIEFGSTSGDSRILHLSFVERGPESDSRGPALIERLIPSVYAAVITPTSDPALKPLGPSMSLAASLAHHLLSPGLDTLSSGVDDSRGLHHITVVGHNFYELPAALSPATLGGLGSVGGTTSFVFLPLERRDQSSQAFLRIESDPARVVDGMIRGINRWALLTSADIEIVGIENAPGPGGKLLTPELFMAGMPAGHNPPYITFRRFDEWLDEQEAGVILAAKEEREMRRRAAMNKCVAEGRLGDESKGPSYWVDPALCAEDVE</sequence>
<dbReference type="RefSeq" id="XP_052943532.1">
    <property type="nucleotide sequence ID" value="XM_053087576.1"/>
</dbReference>
<name>A0AA38H4P7_9TREE</name>
<dbReference type="GeneID" id="77726781"/>
<proteinExistence type="predicted"/>
<dbReference type="EMBL" id="JAKWFO010000008">
    <property type="protein sequence ID" value="KAI9633755.1"/>
    <property type="molecule type" value="Genomic_DNA"/>
</dbReference>
<dbReference type="AlphaFoldDB" id="A0AA38H4P7"/>
<protein>
    <submittedName>
        <fullName evidence="2">Uncharacterized protein</fullName>
    </submittedName>
</protein>
<gene>
    <name evidence="2" type="ORF">MKK02DRAFT_28527</name>
</gene>
<keyword evidence="3" id="KW-1185">Reference proteome</keyword>
<evidence type="ECO:0000256" key="1">
    <source>
        <dbReference type="SAM" id="MobiDB-lite"/>
    </source>
</evidence>
<feature type="region of interest" description="Disordered" evidence="1">
    <location>
        <begin position="87"/>
        <end position="106"/>
    </location>
</feature>
<comment type="caution">
    <text evidence="2">The sequence shown here is derived from an EMBL/GenBank/DDBJ whole genome shotgun (WGS) entry which is preliminary data.</text>
</comment>
<dbReference type="Proteomes" id="UP001164286">
    <property type="component" value="Unassembled WGS sequence"/>
</dbReference>
<organism evidence="2 3">
    <name type="scientific">Dioszegia hungarica</name>
    <dbReference type="NCBI Taxonomy" id="4972"/>
    <lineage>
        <taxon>Eukaryota</taxon>
        <taxon>Fungi</taxon>
        <taxon>Dikarya</taxon>
        <taxon>Basidiomycota</taxon>
        <taxon>Agaricomycotina</taxon>
        <taxon>Tremellomycetes</taxon>
        <taxon>Tremellales</taxon>
        <taxon>Bulleribasidiaceae</taxon>
        <taxon>Dioszegia</taxon>
    </lineage>
</organism>
<evidence type="ECO:0000313" key="3">
    <source>
        <dbReference type="Proteomes" id="UP001164286"/>
    </source>
</evidence>
<evidence type="ECO:0000313" key="2">
    <source>
        <dbReference type="EMBL" id="KAI9633755.1"/>
    </source>
</evidence>
<reference evidence="2" key="1">
    <citation type="journal article" date="2022" name="G3 (Bethesda)">
        <title>High quality genome of the basidiomycete yeast Dioszegia hungarica PDD-24b-2 isolated from cloud water.</title>
        <authorList>
            <person name="Jarrige D."/>
            <person name="Haridas S."/>
            <person name="Bleykasten-Grosshans C."/>
            <person name="Joly M."/>
            <person name="Nadalig T."/>
            <person name="Sancelme M."/>
            <person name="Vuilleumier S."/>
            <person name="Grigoriev I.V."/>
            <person name="Amato P."/>
            <person name="Bringel F."/>
        </authorList>
    </citation>
    <scope>NUCLEOTIDE SEQUENCE</scope>
    <source>
        <strain evidence="2">PDD-24b-2</strain>
    </source>
</reference>